<dbReference type="EC" id="2.7.11.1" evidence="3"/>
<dbReference type="Gene3D" id="1.10.8.10">
    <property type="entry name" value="DNA helicase RuvA subunit, C-terminal domain"/>
    <property type="match status" value="1"/>
</dbReference>
<comment type="subcellular location">
    <subcellularLocation>
        <location evidence="1">Nucleus</location>
    </subcellularLocation>
</comment>
<dbReference type="PANTHER" id="PTHR24346">
    <property type="entry name" value="MAP/MICROTUBULE AFFINITY-REGULATING KINASE"/>
    <property type="match status" value="1"/>
</dbReference>
<feature type="region of interest" description="Disordered" evidence="14">
    <location>
        <begin position="99"/>
        <end position="163"/>
    </location>
</feature>
<feature type="binding site" evidence="13">
    <location>
        <position position="452"/>
    </location>
    <ligand>
        <name>ATP</name>
        <dbReference type="ChEBI" id="CHEBI:30616"/>
    </ligand>
</feature>
<evidence type="ECO:0000256" key="3">
    <source>
        <dbReference type="ARBA" id="ARBA00012513"/>
    </source>
</evidence>
<dbReference type="SUPFAM" id="SSF56112">
    <property type="entry name" value="Protein kinase-like (PK-like)"/>
    <property type="match status" value="1"/>
</dbReference>
<keyword evidence="17" id="KW-1185">Reference proteome</keyword>
<dbReference type="GO" id="GO:0004674">
    <property type="term" value="F:protein serine/threonine kinase activity"/>
    <property type="evidence" value="ECO:0007669"/>
    <property type="project" value="UniProtKB-KW"/>
</dbReference>
<feature type="compositionally biased region" description="Gly residues" evidence="14">
    <location>
        <begin position="124"/>
        <end position="151"/>
    </location>
</feature>
<protein>
    <recommendedName>
        <fullName evidence="3">non-specific serine/threonine protein kinase</fullName>
        <ecNumber evidence="3">2.7.11.1</ecNumber>
    </recommendedName>
</protein>
<evidence type="ECO:0000256" key="13">
    <source>
        <dbReference type="PROSITE-ProRule" id="PRU10141"/>
    </source>
</evidence>
<dbReference type="SMART" id="SM00220">
    <property type="entry name" value="S_TKc"/>
    <property type="match status" value="1"/>
</dbReference>
<dbReference type="InterPro" id="IPR013896">
    <property type="entry name" value="SNF1_UBA"/>
</dbReference>
<dbReference type="GO" id="GO:0035556">
    <property type="term" value="P:intracellular signal transduction"/>
    <property type="evidence" value="ECO:0007669"/>
    <property type="project" value="TreeGrafter"/>
</dbReference>
<sequence length="1140" mass="124558">MILTHCRRTILSPAFSACRRSISTLPNNPHISPTVNVLSFLPTSPPTGSLAIGVTSQIPPTPDSLRENQSFMKVLQSVIREHATKDPDVIGQAQAYASSSGSSLGSGGVFFPQTQHKRSKRRAGYGGGGGAGGDGAGGASAQGGAGGAGRGGHIHVSDQRNPPDYGRVAWPEDIFGSLEVDAVGNFVGENGSYQESGTYRCVTREGIPYLREKLIARLKQLEAEKGAGGQPRESRDDIGIGSVRWGSSEGDEGRLLRLIAACCLLLCALPETQPTKHVDLLSAVTTRNPSQTLPIPVGHPHSNDGHVASLQVRRRRLPAAASLRRHHSASRHQVRPQQSCSPTSPDLDSSLPCLRPQPWPSSHDAAPPIMAQAFDDDDLSLSMTRRPTNGSQTDDLNPPTALAAISKSQPAPPATNKRRLGQYDIVRTLGEGSFGKVKLAVHKVSGQKVALKIISRQKLVTRDMAGRIEREIQYLQLLRHPHIIKLYTVITTPKEIIMVLEYAGGELFQYILDHGRMPEDKARKFFQQIVCAVEYCHRHKIVHRDLKPENLLLDDALNVKIADFGLSNIMTDGNFLKTSCGSPNYAAPEVVGGKLYAGPEVDVWSCGVILYVLLCARLPFDDEYIPTLFKKIQSGTYHTPSYISSGAARLIKRMLQVSPVTRITIDEIKLDPWFLKELPDYLTPPVEEFMDQGIDPNRSIDPAKLAPTKPAVVQQKLHESVVGKLGKTMGYAKDDVTEALAKDEPSAIKDAYLIVRENTIMKANPSLAHNPDLQPWLAQSPPTFQTTVTSPPNARHPAPGTSNPASNVEHPRHGSTSSAHEARTPATTIEAMLAIYKALKAMNAVWEAPVVRRPGHGEGSPPRNRRRHARDGSQSPEYSDSDPEAGTDPEYSTHEERARRRSRGGHASDMSDDDFGEELSRSQGRKSNIREPLGPENDWGYKIPEDPWIINARFRKDGMFPPGVAHPSSTHSSRVDLQEGIRRRSSTMGSSTSLAASPAGFNSPVQPSSVHGSAHASTDNIAATGPSSFGQESLRRRHPAPNESAWVYVTIQLYCIEQDSFMVDFKCAGYERLVRRLRREIKTHADGEASDVWREEDHDDEDMDEGYMGCGRIPEEKDISSPFPFMDVASSLIVQLAQGA</sequence>
<evidence type="ECO:0000313" key="17">
    <source>
        <dbReference type="Proteomes" id="UP000745764"/>
    </source>
</evidence>
<evidence type="ECO:0000256" key="8">
    <source>
        <dbReference type="ARBA" id="ARBA00022840"/>
    </source>
</evidence>
<evidence type="ECO:0000313" key="16">
    <source>
        <dbReference type="EMBL" id="CAD0112859.1"/>
    </source>
</evidence>
<keyword evidence="10" id="KW-0119">Carbohydrate metabolism</keyword>
<dbReference type="SUPFAM" id="SSF103243">
    <property type="entry name" value="KA1-like"/>
    <property type="match status" value="1"/>
</dbReference>
<evidence type="ECO:0000256" key="6">
    <source>
        <dbReference type="ARBA" id="ARBA00022741"/>
    </source>
</evidence>
<keyword evidence="7" id="KW-0418">Kinase</keyword>
<dbReference type="EMBL" id="CAINUL010000015">
    <property type="protein sequence ID" value="CAD0112859.1"/>
    <property type="molecule type" value="Genomic_DNA"/>
</dbReference>
<dbReference type="Gene3D" id="3.30.310.80">
    <property type="entry name" value="Kinase associated domain 1, KA1"/>
    <property type="match status" value="1"/>
</dbReference>
<dbReference type="CDD" id="cd14334">
    <property type="entry name" value="UBA_SNF1_fungi"/>
    <property type="match status" value="1"/>
</dbReference>
<accession>A0A9N8PVD3</accession>
<dbReference type="Gene3D" id="3.30.200.20">
    <property type="entry name" value="Phosphorylase Kinase, domain 1"/>
    <property type="match status" value="1"/>
</dbReference>
<proteinExistence type="inferred from homology"/>
<comment type="similarity">
    <text evidence="2">Belongs to the protein kinase superfamily. CAMK Ser/Thr protein kinase family. SNF1 subfamily.</text>
</comment>
<feature type="compositionally biased region" description="Basic residues" evidence="14">
    <location>
        <begin position="319"/>
        <end position="334"/>
    </location>
</feature>
<name>A0A9N8PVD3_9PEZI</name>
<dbReference type="FunFam" id="3.30.200.20:FF:000236">
    <property type="entry name" value="Non-specific serine/threonine protein kinase"/>
    <property type="match status" value="1"/>
</dbReference>
<reference evidence="16" key="1">
    <citation type="submission" date="2020-06" db="EMBL/GenBank/DDBJ databases">
        <authorList>
            <person name="Onetto C."/>
        </authorList>
    </citation>
    <scope>NUCLEOTIDE SEQUENCE</scope>
</reference>
<feature type="domain" description="Protein kinase" evidence="15">
    <location>
        <begin position="423"/>
        <end position="674"/>
    </location>
</feature>
<keyword evidence="4" id="KW-0723">Serine/threonine-protein kinase</keyword>
<evidence type="ECO:0000256" key="4">
    <source>
        <dbReference type="ARBA" id="ARBA00022527"/>
    </source>
</evidence>
<keyword evidence="8 13" id="KW-0067">ATP-binding</keyword>
<dbReference type="PROSITE" id="PS50011">
    <property type="entry name" value="PROTEIN_KINASE_DOM"/>
    <property type="match status" value="1"/>
</dbReference>
<dbReference type="PROSITE" id="PS00108">
    <property type="entry name" value="PROTEIN_KINASE_ST"/>
    <property type="match status" value="1"/>
</dbReference>
<dbReference type="PANTHER" id="PTHR24346:SF110">
    <property type="entry name" value="NON-SPECIFIC SERINE_THREONINE PROTEIN KINASE"/>
    <property type="match status" value="1"/>
</dbReference>
<dbReference type="Pfam" id="PF08587">
    <property type="entry name" value="UBA_2"/>
    <property type="match status" value="1"/>
</dbReference>
<dbReference type="Pfam" id="PF00069">
    <property type="entry name" value="Pkinase"/>
    <property type="match status" value="1"/>
</dbReference>
<dbReference type="InterPro" id="IPR017441">
    <property type="entry name" value="Protein_kinase_ATP_BS"/>
</dbReference>
<evidence type="ECO:0000256" key="1">
    <source>
        <dbReference type="ARBA" id="ARBA00004123"/>
    </source>
</evidence>
<feature type="compositionally biased region" description="Polar residues" evidence="14">
    <location>
        <begin position="780"/>
        <end position="792"/>
    </location>
</feature>
<dbReference type="FunFam" id="1.10.8.10:FF:000069">
    <property type="entry name" value="Non-specific serine/threonine protein kinase"/>
    <property type="match status" value="1"/>
</dbReference>
<dbReference type="AlphaFoldDB" id="A0A9N8PVD3"/>
<keyword evidence="6 13" id="KW-0547">Nucleotide-binding</keyword>
<keyword evidence="9" id="KW-0539">Nucleus</keyword>
<comment type="caution">
    <text evidence="16">The sequence shown here is derived from an EMBL/GenBank/DDBJ whole genome shotgun (WGS) entry which is preliminary data.</text>
</comment>
<feature type="region of interest" description="Disordered" evidence="14">
    <location>
        <begin position="319"/>
        <end position="368"/>
    </location>
</feature>
<evidence type="ECO:0000256" key="2">
    <source>
        <dbReference type="ARBA" id="ARBA00006234"/>
    </source>
</evidence>
<dbReference type="CDD" id="cd14079">
    <property type="entry name" value="STKc_AMPK_alpha"/>
    <property type="match status" value="1"/>
</dbReference>
<gene>
    <name evidence="16" type="ORF">AWRI4620_LOCUS7114</name>
</gene>
<feature type="region of interest" description="Disordered" evidence="14">
    <location>
        <begin position="983"/>
        <end position="1035"/>
    </location>
</feature>
<dbReference type="GO" id="GO:0005634">
    <property type="term" value="C:nucleus"/>
    <property type="evidence" value="ECO:0007669"/>
    <property type="project" value="UniProtKB-SubCell"/>
</dbReference>
<feature type="compositionally biased region" description="Low complexity" evidence="14">
    <location>
        <begin position="339"/>
        <end position="354"/>
    </location>
</feature>
<evidence type="ECO:0000256" key="11">
    <source>
        <dbReference type="ARBA" id="ARBA00047899"/>
    </source>
</evidence>
<feature type="compositionally biased region" description="Polar residues" evidence="14">
    <location>
        <begin position="1003"/>
        <end position="1031"/>
    </location>
</feature>
<comment type="catalytic activity">
    <reaction evidence="11">
        <text>L-threonyl-[protein] + ATP = O-phospho-L-threonyl-[protein] + ADP + H(+)</text>
        <dbReference type="Rhea" id="RHEA:46608"/>
        <dbReference type="Rhea" id="RHEA-COMP:11060"/>
        <dbReference type="Rhea" id="RHEA-COMP:11605"/>
        <dbReference type="ChEBI" id="CHEBI:15378"/>
        <dbReference type="ChEBI" id="CHEBI:30013"/>
        <dbReference type="ChEBI" id="CHEBI:30616"/>
        <dbReference type="ChEBI" id="CHEBI:61977"/>
        <dbReference type="ChEBI" id="CHEBI:456216"/>
        <dbReference type="EC" id="2.7.11.1"/>
    </reaction>
</comment>
<dbReference type="InterPro" id="IPR000719">
    <property type="entry name" value="Prot_kinase_dom"/>
</dbReference>
<evidence type="ECO:0000256" key="7">
    <source>
        <dbReference type="ARBA" id="ARBA00022777"/>
    </source>
</evidence>
<dbReference type="Proteomes" id="UP000745764">
    <property type="component" value="Unassembled WGS sequence"/>
</dbReference>
<dbReference type="InterPro" id="IPR008271">
    <property type="entry name" value="Ser/Thr_kinase_AS"/>
</dbReference>
<dbReference type="GO" id="GO:0005737">
    <property type="term" value="C:cytoplasm"/>
    <property type="evidence" value="ECO:0007669"/>
    <property type="project" value="TreeGrafter"/>
</dbReference>
<feature type="region of interest" description="Disordered" evidence="14">
    <location>
        <begin position="771"/>
        <end position="825"/>
    </location>
</feature>
<dbReference type="Gene3D" id="1.10.510.10">
    <property type="entry name" value="Transferase(Phosphotransferase) domain 1"/>
    <property type="match status" value="1"/>
</dbReference>
<comment type="catalytic activity">
    <reaction evidence="12">
        <text>L-seryl-[protein] + ATP = O-phospho-L-seryl-[protein] + ADP + H(+)</text>
        <dbReference type="Rhea" id="RHEA:17989"/>
        <dbReference type="Rhea" id="RHEA-COMP:9863"/>
        <dbReference type="Rhea" id="RHEA-COMP:11604"/>
        <dbReference type="ChEBI" id="CHEBI:15378"/>
        <dbReference type="ChEBI" id="CHEBI:29999"/>
        <dbReference type="ChEBI" id="CHEBI:30616"/>
        <dbReference type="ChEBI" id="CHEBI:83421"/>
        <dbReference type="ChEBI" id="CHEBI:456216"/>
        <dbReference type="EC" id="2.7.11.1"/>
    </reaction>
</comment>
<evidence type="ECO:0000256" key="9">
    <source>
        <dbReference type="ARBA" id="ARBA00023242"/>
    </source>
</evidence>
<evidence type="ECO:0000256" key="14">
    <source>
        <dbReference type="SAM" id="MobiDB-lite"/>
    </source>
</evidence>
<dbReference type="OrthoDB" id="193931at2759"/>
<feature type="compositionally biased region" description="Low complexity" evidence="14">
    <location>
        <begin position="986"/>
        <end position="997"/>
    </location>
</feature>
<keyword evidence="5" id="KW-0808">Transferase</keyword>
<evidence type="ECO:0000256" key="12">
    <source>
        <dbReference type="ARBA" id="ARBA00048679"/>
    </source>
</evidence>
<dbReference type="FunFam" id="1.10.510.10:FF:000544">
    <property type="entry name" value="Non-specific serine/threonine protein kinase"/>
    <property type="match status" value="1"/>
</dbReference>
<feature type="region of interest" description="Disordered" evidence="14">
    <location>
        <begin position="852"/>
        <end position="942"/>
    </location>
</feature>
<dbReference type="InterPro" id="IPR028375">
    <property type="entry name" value="KA1/Ssp2_C"/>
</dbReference>
<evidence type="ECO:0000259" key="15">
    <source>
        <dbReference type="PROSITE" id="PS50011"/>
    </source>
</evidence>
<dbReference type="InterPro" id="IPR011009">
    <property type="entry name" value="Kinase-like_dom_sf"/>
</dbReference>
<dbReference type="GO" id="GO:0005524">
    <property type="term" value="F:ATP binding"/>
    <property type="evidence" value="ECO:0007669"/>
    <property type="project" value="UniProtKB-UniRule"/>
</dbReference>
<evidence type="ECO:0000256" key="10">
    <source>
        <dbReference type="ARBA" id="ARBA00023277"/>
    </source>
</evidence>
<organism evidence="16 17">
    <name type="scientific">Aureobasidium uvarum</name>
    <dbReference type="NCBI Taxonomy" id="2773716"/>
    <lineage>
        <taxon>Eukaryota</taxon>
        <taxon>Fungi</taxon>
        <taxon>Dikarya</taxon>
        <taxon>Ascomycota</taxon>
        <taxon>Pezizomycotina</taxon>
        <taxon>Dothideomycetes</taxon>
        <taxon>Dothideomycetidae</taxon>
        <taxon>Dothideales</taxon>
        <taxon>Saccotheciaceae</taxon>
        <taxon>Aureobasidium</taxon>
    </lineage>
</organism>
<evidence type="ECO:0000256" key="5">
    <source>
        <dbReference type="ARBA" id="ARBA00022679"/>
    </source>
</evidence>
<dbReference type="PROSITE" id="PS00107">
    <property type="entry name" value="PROTEIN_KINASE_ATP"/>
    <property type="match status" value="1"/>
</dbReference>